<evidence type="ECO:0000313" key="1">
    <source>
        <dbReference type="EMBL" id="KAJ6219438.1"/>
    </source>
</evidence>
<organism evidence="1 2">
    <name type="scientific">Blomia tropicalis</name>
    <name type="common">Mite</name>
    <dbReference type="NCBI Taxonomy" id="40697"/>
    <lineage>
        <taxon>Eukaryota</taxon>
        <taxon>Metazoa</taxon>
        <taxon>Ecdysozoa</taxon>
        <taxon>Arthropoda</taxon>
        <taxon>Chelicerata</taxon>
        <taxon>Arachnida</taxon>
        <taxon>Acari</taxon>
        <taxon>Acariformes</taxon>
        <taxon>Sarcoptiformes</taxon>
        <taxon>Astigmata</taxon>
        <taxon>Glycyphagoidea</taxon>
        <taxon>Echimyopodidae</taxon>
        <taxon>Blomia</taxon>
    </lineage>
</organism>
<dbReference type="EMBL" id="JAPWDV010000002">
    <property type="protein sequence ID" value="KAJ6219438.1"/>
    <property type="molecule type" value="Genomic_DNA"/>
</dbReference>
<dbReference type="InterPro" id="IPR032675">
    <property type="entry name" value="LRR_dom_sf"/>
</dbReference>
<dbReference type="Gene3D" id="3.80.10.10">
    <property type="entry name" value="Ribonuclease Inhibitor"/>
    <property type="match status" value="1"/>
</dbReference>
<sequence length="538" mass="62855">MCTKPRKQTELTILLHQNIGNPPTSQITVQQHPQSQFQQNCRPLWASLCSTTKFVIPRIKSDESLQVDYMNFKRTIQDLVDWPQLAFNEFNDSILELLTTIHPRLTSLSICLGPSVQFETCEESIEKLIKFWSSTLQVFKLRTRPRMNRLFRKPPKPISFSHLFRTLSRCNQLKVLHLEVSQLEINELRLHLPLTSKLEELYIDVHNFELSEQLFRNLSSINNMKHIGFGSVSIMAEQFTSESISDNTKDKFLSKVEHLSFNENFILSATTLNMLCINLTNLTSLELAMSDTITFAELANCLINLPQLIHLRLLRFLSAQSTTMSLLRDSETIEPVNQLISVKILTIDIHNLPNHKMMNKLATYLSSFLPELRIIRINHCRSLVICDKCHRNRRQMETFNKLFRGFLGFTGNYTRNSILLECRCLQKQRDPFLYNNKDTKEKSFQWLQRISIHRFCIPRFSSSINRARLKEVEEMKTNKFNKKRNFFIRRRKNQTSKSSNDFDLSNQAYGGERSQLIKRLSSVVSTTPLLGWTGNRKR</sequence>
<comment type="caution">
    <text evidence="1">The sequence shown here is derived from an EMBL/GenBank/DDBJ whole genome shotgun (WGS) entry which is preliminary data.</text>
</comment>
<dbReference type="Proteomes" id="UP001142055">
    <property type="component" value="Chromosome 2"/>
</dbReference>
<evidence type="ECO:0000313" key="2">
    <source>
        <dbReference type="Proteomes" id="UP001142055"/>
    </source>
</evidence>
<accession>A0A9Q0M3M8</accession>
<keyword evidence="2" id="KW-1185">Reference proteome</keyword>
<protein>
    <submittedName>
        <fullName evidence="1">Uncharacterized protein</fullName>
    </submittedName>
</protein>
<proteinExistence type="predicted"/>
<gene>
    <name evidence="1" type="ORF">RDWZM_005250</name>
</gene>
<dbReference type="AlphaFoldDB" id="A0A9Q0M3M8"/>
<reference evidence="1" key="1">
    <citation type="submission" date="2022-12" db="EMBL/GenBank/DDBJ databases">
        <title>Genome assemblies of Blomia tropicalis.</title>
        <authorList>
            <person name="Cui Y."/>
        </authorList>
    </citation>
    <scope>NUCLEOTIDE SEQUENCE</scope>
    <source>
        <tissue evidence="1">Adult mites</tissue>
    </source>
</reference>
<name>A0A9Q0M3M8_BLOTA</name>